<dbReference type="Proteomes" id="UP000031631">
    <property type="component" value="Chromosome"/>
</dbReference>
<keyword evidence="2" id="KW-1185">Reference proteome</keyword>
<protein>
    <submittedName>
        <fullName evidence="1">Uncharacterized protein</fullName>
    </submittedName>
</protein>
<reference evidence="1 2" key="1">
    <citation type="journal article" date="2014" name="PLoS ONE">
        <title>Physiological and genomic features of a novel sulfur-oxidizing gammaproteobacterium belonging to a previously uncultivated symbiotic lineage isolated from a hydrothermal vent.</title>
        <authorList>
            <person name="Nunoura T."/>
            <person name="Takaki Y."/>
            <person name="Kazama H."/>
            <person name="Kakuta J."/>
            <person name="Shimamura S."/>
            <person name="Makita H."/>
            <person name="Hirai M."/>
            <person name="Miyazaki M."/>
            <person name="Takai K."/>
        </authorList>
    </citation>
    <scope>NUCLEOTIDE SEQUENCE [LARGE SCALE GENOMIC DNA]</scope>
    <source>
        <strain evidence="1 2">Hiromi1</strain>
    </source>
</reference>
<evidence type="ECO:0000313" key="1">
    <source>
        <dbReference type="EMBL" id="BAO44369.1"/>
    </source>
</evidence>
<evidence type="ECO:0000313" key="2">
    <source>
        <dbReference type="Proteomes" id="UP000031631"/>
    </source>
</evidence>
<gene>
    <name evidence="1" type="ORF">TBH_C1446</name>
</gene>
<sequence length="131" mass="15116">MALVANMTLLQSPAQARSTELRDPDRTDFECTLSMDKATRAIKAGMRSRHWSYKKGSKPGEAIGRILVRGKHTLWVTIKYDRKSFDIDYKDSDNLNYRVSDDGTRYLHPNAISWMENLRNDIRNAAYDMCP</sequence>
<dbReference type="KEGG" id="tbn:TBH_C1446"/>
<organism evidence="1 2">
    <name type="scientific">Thiolapillus brandeum</name>
    <dbReference type="NCBI Taxonomy" id="1076588"/>
    <lineage>
        <taxon>Bacteria</taxon>
        <taxon>Pseudomonadati</taxon>
        <taxon>Pseudomonadota</taxon>
        <taxon>Gammaproteobacteria</taxon>
        <taxon>Chromatiales</taxon>
        <taxon>Sedimenticolaceae</taxon>
        <taxon>Thiolapillus</taxon>
    </lineage>
</organism>
<dbReference type="AlphaFoldDB" id="A0A7U6GIR5"/>
<dbReference type="EMBL" id="AP012273">
    <property type="protein sequence ID" value="BAO44369.1"/>
    <property type="molecule type" value="Genomic_DNA"/>
</dbReference>
<accession>A0A7U6GIR5</accession>
<name>A0A7U6GIR5_9GAMM</name>
<proteinExistence type="predicted"/>